<name>A0A830GF35_9EURY</name>
<dbReference type="InterPro" id="IPR003615">
    <property type="entry name" value="HNH_nuc"/>
</dbReference>
<keyword evidence="3" id="KW-1185">Reference proteome</keyword>
<protein>
    <recommendedName>
        <fullName evidence="1">C2H2-type domain-containing protein</fullName>
    </recommendedName>
</protein>
<reference evidence="2 3" key="1">
    <citation type="journal article" date="2019" name="Int. J. Syst. Evol. Microbiol.">
        <title>The Global Catalogue of Microorganisms (GCM) 10K type strain sequencing project: providing services to taxonomists for standard genome sequencing and annotation.</title>
        <authorList>
            <consortium name="The Broad Institute Genomics Platform"/>
            <consortium name="The Broad Institute Genome Sequencing Center for Infectious Disease"/>
            <person name="Wu L."/>
            <person name="Ma J."/>
        </authorList>
    </citation>
    <scope>NUCLEOTIDE SEQUENCE [LARGE SCALE GENOMIC DNA]</scope>
    <source>
        <strain evidence="2 3">JCM 16331</strain>
    </source>
</reference>
<dbReference type="SMART" id="SM00507">
    <property type="entry name" value="HNHc"/>
    <property type="match status" value="1"/>
</dbReference>
<dbReference type="CDD" id="cd00085">
    <property type="entry name" value="HNHc"/>
    <property type="match status" value="1"/>
</dbReference>
<dbReference type="AlphaFoldDB" id="A0A830GF35"/>
<dbReference type="Pfam" id="PF18780">
    <property type="entry name" value="HNH_repeat"/>
    <property type="match status" value="3"/>
</dbReference>
<dbReference type="InterPro" id="IPR013087">
    <property type="entry name" value="Znf_C2H2_type"/>
</dbReference>
<dbReference type="PROSITE" id="PS50157">
    <property type="entry name" value="ZINC_FINGER_C2H2_2"/>
    <property type="match status" value="1"/>
</dbReference>
<evidence type="ECO:0000313" key="3">
    <source>
        <dbReference type="Proteomes" id="UP000608850"/>
    </source>
</evidence>
<dbReference type="Gene3D" id="1.10.30.50">
    <property type="match status" value="1"/>
</dbReference>
<dbReference type="EMBL" id="BMOQ01000011">
    <property type="protein sequence ID" value="GGN26090.1"/>
    <property type="molecule type" value="Genomic_DNA"/>
</dbReference>
<dbReference type="RefSeq" id="WP_229772931.1">
    <property type="nucleotide sequence ID" value="NZ_BMOQ01000011.1"/>
</dbReference>
<accession>A0A830GF35</accession>
<organism evidence="2 3">
    <name type="scientific">Halarchaeum nitratireducens</name>
    <dbReference type="NCBI Taxonomy" id="489913"/>
    <lineage>
        <taxon>Archaea</taxon>
        <taxon>Methanobacteriati</taxon>
        <taxon>Methanobacteriota</taxon>
        <taxon>Stenosarchaea group</taxon>
        <taxon>Halobacteria</taxon>
        <taxon>Halobacteriales</taxon>
        <taxon>Halobacteriaceae</taxon>
    </lineage>
</organism>
<dbReference type="PROSITE" id="PS00028">
    <property type="entry name" value="ZINC_FINGER_C2H2_1"/>
    <property type="match status" value="1"/>
</dbReference>
<sequence length="326" mass="36866">MESEKRVYTCELCGAEFETPGAKGGHKRAHQLKISREELLTELRRLASVSGRSPTTKMMDERGAYSAACVKQRFGTWADALRAIGLPPNNRYDIPPTEVKEDIRTIATKLGRPPTSPEYREQGDFSVSLAQNLFGSWNESLAAAGLEPQFEHGIPDDALLDEIRTLVEALGKVPTASDMDEYGRFSCRCYFDRWDGWQAAVRAAGYEPVGRPSGPANGNWKADSKDERRYYGPNWKAQRAKALERDKYVCQTPGCDWSQTAHREAFGKGLHVHHIQPLSSFEDRDDDVDFERANRLENLVTVCVQHHRLWERASPLRLETNRSPLD</sequence>
<dbReference type="Proteomes" id="UP000608850">
    <property type="component" value="Unassembled WGS sequence"/>
</dbReference>
<gene>
    <name evidence="2" type="ORF">GCM10009021_30320</name>
</gene>
<comment type="caution">
    <text evidence="2">The sequence shown here is derived from an EMBL/GenBank/DDBJ whole genome shotgun (WGS) entry which is preliminary data.</text>
</comment>
<dbReference type="InterPro" id="IPR041025">
    <property type="entry name" value="HNH_repeat"/>
</dbReference>
<evidence type="ECO:0000259" key="1">
    <source>
        <dbReference type="PROSITE" id="PS50157"/>
    </source>
</evidence>
<feature type="domain" description="C2H2-type" evidence="1">
    <location>
        <begin position="8"/>
        <end position="30"/>
    </location>
</feature>
<proteinExistence type="predicted"/>
<evidence type="ECO:0000313" key="2">
    <source>
        <dbReference type="EMBL" id="GGN26090.1"/>
    </source>
</evidence>